<keyword evidence="6" id="KW-1185">Reference proteome</keyword>
<feature type="region of interest" description="Disordered" evidence="1">
    <location>
        <begin position="1"/>
        <end position="29"/>
    </location>
</feature>
<dbReference type="AlphaFoldDB" id="A0ABD3YCC3"/>
<keyword evidence="2" id="KW-1133">Transmembrane helix</keyword>
<evidence type="ECO:0000313" key="5">
    <source>
        <dbReference type="Proteomes" id="UP000027154"/>
    </source>
</evidence>
<sequence>MKKNFESSSDCDAKTKSNPELEQTNIDQSTNRTMPQDIVIMLIGRWAMPTTVVLVLVTCLAGYFLELQAFTAVVGMISPVVMALIMVIKEALIGGRNKRNRKK</sequence>
<evidence type="ECO:0000313" key="3">
    <source>
        <dbReference type="EMBL" id="KAA1166415.1"/>
    </source>
</evidence>
<feature type="transmembrane region" description="Helical" evidence="2">
    <location>
        <begin position="70"/>
        <end position="93"/>
    </location>
</feature>
<accession>A0ABD3YCC3</accession>
<proteinExistence type="predicted"/>
<organism evidence="4 5">
    <name type="scientific">Pseudoalteromonas fuliginea</name>
    <dbReference type="NCBI Taxonomy" id="1872678"/>
    <lineage>
        <taxon>Bacteria</taxon>
        <taxon>Pseudomonadati</taxon>
        <taxon>Pseudomonadota</taxon>
        <taxon>Gammaproteobacteria</taxon>
        <taxon>Alteromonadales</taxon>
        <taxon>Pseudoalteromonadaceae</taxon>
        <taxon>Pseudoalteromonas</taxon>
    </lineage>
</organism>
<feature type="compositionally biased region" description="Polar residues" evidence="1">
    <location>
        <begin position="1"/>
        <end position="10"/>
    </location>
</feature>
<evidence type="ECO:0000256" key="2">
    <source>
        <dbReference type="SAM" id="Phobius"/>
    </source>
</evidence>
<keyword evidence="2" id="KW-0472">Membrane</keyword>
<gene>
    <name evidence="4" type="ORF">DC53_05985</name>
    <name evidence="3" type="ORF">EU509_00385</name>
</gene>
<evidence type="ECO:0000256" key="1">
    <source>
        <dbReference type="SAM" id="MobiDB-lite"/>
    </source>
</evidence>
<dbReference type="Proteomes" id="UP000027154">
    <property type="component" value="Unassembled WGS sequence"/>
</dbReference>
<evidence type="ECO:0000313" key="4">
    <source>
        <dbReference type="EMBL" id="KDC52249.1"/>
    </source>
</evidence>
<name>A0ABD3YCC3_9GAMM</name>
<reference evidence="3 6" key="2">
    <citation type="submission" date="2019-01" db="EMBL/GenBank/DDBJ databases">
        <title>Genome sequences of marine Pseudoalteromonas species.</title>
        <authorList>
            <person name="Boraston A.B."/>
            <person name="Hehemann J.-H."/>
            <person name="Vickers C.J."/>
            <person name="Salama-Alber O."/>
            <person name="Abe K."/>
            <person name="Hettle A.J."/>
        </authorList>
    </citation>
    <scope>NUCLEOTIDE SEQUENCE [LARGE SCALE GENOMIC DNA]</scope>
    <source>
        <strain evidence="3 6">PS47</strain>
    </source>
</reference>
<dbReference type="EMBL" id="JJNZ01000017">
    <property type="protein sequence ID" value="KDC52249.1"/>
    <property type="molecule type" value="Genomic_DNA"/>
</dbReference>
<dbReference type="EMBL" id="SEUJ01000034">
    <property type="protein sequence ID" value="KAA1166415.1"/>
    <property type="molecule type" value="Genomic_DNA"/>
</dbReference>
<feature type="compositionally biased region" description="Polar residues" evidence="1">
    <location>
        <begin position="20"/>
        <end position="29"/>
    </location>
</feature>
<dbReference type="RefSeq" id="WP_033015760.1">
    <property type="nucleotide sequence ID" value="NZ_JBBMQV010000033.1"/>
</dbReference>
<dbReference type="Proteomes" id="UP000322915">
    <property type="component" value="Unassembled WGS sequence"/>
</dbReference>
<reference evidence="4 5" key="1">
    <citation type="submission" date="2014-04" db="EMBL/GenBank/DDBJ databases">
        <title>Pseudoalteromonas galatheae sp. nov., isolated from a deep-sea polychaete near Canal Concepcion, Chile.</title>
        <authorList>
            <person name="Machado H.R."/>
            <person name="Gram L."/>
            <person name="Vynne N.G."/>
        </authorList>
    </citation>
    <scope>NUCLEOTIDE SEQUENCE [LARGE SCALE GENOMIC DNA]</scope>
    <source>
        <strain evidence="4 5">KMM216</strain>
    </source>
</reference>
<protein>
    <submittedName>
        <fullName evidence="4">Uncharacterized protein</fullName>
    </submittedName>
</protein>
<comment type="caution">
    <text evidence="4">The sequence shown here is derived from an EMBL/GenBank/DDBJ whole genome shotgun (WGS) entry which is preliminary data.</text>
</comment>
<evidence type="ECO:0000313" key="6">
    <source>
        <dbReference type="Proteomes" id="UP000322915"/>
    </source>
</evidence>
<keyword evidence="2" id="KW-0812">Transmembrane</keyword>
<feature type="transmembrane region" description="Helical" evidence="2">
    <location>
        <begin position="38"/>
        <end position="64"/>
    </location>
</feature>